<dbReference type="eggNOG" id="COG0841">
    <property type="taxonomic scope" value="Bacteria"/>
</dbReference>
<keyword evidence="1" id="KW-0472">Membrane</keyword>
<evidence type="ECO:0000256" key="1">
    <source>
        <dbReference type="SAM" id="Phobius"/>
    </source>
</evidence>
<dbReference type="Gene3D" id="3.30.2090.10">
    <property type="entry name" value="Multidrug efflux transporter AcrB TolC docking domain, DN and DC subdomains"/>
    <property type="match status" value="2"/>
</dbReference>
<feature type="transmembrane region" description="Helical" evidence="1">
    <location>
        <begin position="1069"/>
        <end position="1098"/>
    </location>
</feature>
<dbReference type="SUPFAM" id="SSF82714">
    <property type="entry name" value="Multidrug efflux transporter AcrB TolC docking domain, DN and DC subdomains"/>
    <property type="match status" value="2"/>
</dbReference>
<dbReference type="Pfam" id="PF00873">
    <property type="entry name" value="ACR_tran"/>
    <property type="match status" value="1"/>
</dbReference>
<dbReference type="InterPro" id="IPR027463">
    <property type="entry name" value="AcrB_DN_DC_subdom"/>
</dbReference>
<dbReference type="Gene3D" id="3.30.70.1320">
    <property type="entry name" value="Multidrug efflux transporter AcrB pore domain like"/>
    <property type="match status" value="1"/>
</dbReference>
<accession>W0F112</accession>
<feature type="transmembrane region" description="Helical" evidence="1">
    <location>
        <begin position="532"/>
        <end position="550"/>
    </location>
</feature>
<evidence type="ECO:0000313" key="2">
    <source>
        <dbReference type="EMBL" id="AHF16672.1"/>
    </source>
</evidence>
<proteinExistence type="predicted"/>
<evidence type="ECO:0000313" key="3">
    <source>
        <dbReference type="Proteomes" id="UP000003586"/>
    </source>
</evidence>
<dbReference type="InterPro" id="IPR001036">
    <property type="entry name" value="Acrflvin-R"/>
</dbReference>
<feature type="transmembrane region" description="Helical" evidence="1">
    <location>
        <begin position="447"/>
        <end position="469"/>
    </location>
</feature>
<dbReference type="Gene3D" id="3.30.70.1430">
    <property type="entry name" value="Multidrug efflux transporter AcrB pore domain"/>
    <property type="match status" value="2"/>
</dbReference>
<keyword evidence="1" id="KW-0812">Transmembrane</keyword>
<dbReference type="EMBL" id="CP007035">
    <property type="protein sequence ID" value="AHF16672.1"/>
    <property type="molecule type" value="Genomic_DNA"/>
</dbReference>
<dbReference type="SUPFAM" id="SSF82866">
    <property type="entry name" value="Multidrug efflux transporter AcrB transmembrane domain"/>
    <property type="match status" value="2"/>
</dbReference>
<dbReference type="RefSeq" id="WP_008588132.1">
    <property type="nucleotide sequence ID" value="NZ_CP007035.1"/>
</dbReference>
<feature type="transmembrane region" description="Helical" evidence="1">
    <location>
        <begin position="1155"/>
        <end position="1175"/>
    </location>
</feature>
<feature type="transmembrane region" description="Helical" evidence="1">
    <location>
        <begin position="1026"/>
        <end position="1048"/>
    </location>
</feature>
<dbReference type="AlphaFoldDB" id="W0F112"/>
<feature type="transmembrane region" description="Helical" evidence="1">
    <location>
        <begin position="373"/>
        <end position="393"/>
    </location>
</feature>
<dbReference type="Proteomes" id="UP000003586">
    <property type="component" value="Chromosome"/>
</dbReference>
<feature type="transmembrane region" description="Helical" evidence="1">
    <location>
        <begin position="405"/>
        <end position="426"/>
    </location>
</feature>
<dbReference type="OrthoDB" id="9758234at2"/>
<feature type="transmembrane region" description="Helical" evidence="1">
    <location>
        <begin position="481"/>
        <end position="511"/>
    </location>
</feature>
<feature type="transmembrane region" description="Helical" evidence="1">
    <location>
        <begin position="348"/>
        <end position="366"/>
    </location>
</feature>
<keyword evidence="3" id="KW-1185">Reference proteome</keyword>
<dbReference type="SUPFAM" id="SSF82693">
    <property type="entry name" value="Multidrug efflux transporter AcrB pore domain, PN1, PN2, PC1 and PC2 subdomains"/>
    <property type="match status" value="3"/>
</dbReference>
<dbReference type="GO" id="GO:0005886">
    <property type="term" value="C:plasma membrane"/>
    <property type="evidence" value="ECO:0007669"/>
    <property type="project" value="TreeGrafter"/>
</dbReference>
<dbReference type="PRINTS" id="PR00702">
    <property type="entry name" value="ACRIFLAVINRP"/>
</dbReference>
<reference evidence="2 3" key="1">
    <citation type="submission" date="2013-12" db="EMBL/GenBank/DDBJ databases">
        <authorList>
            <consortium name="DOE Joint Genome Institute"/>
            <person name="Eisen J."/>
            <person name="Huntemann M."/>
            <person name="Han J."/>
            <person name="Chen A."/>
            <person name="Kyrpides N."/>
            <person name="Mavromatis K."/>
            <person name="Markowitz V."/>
            <person name="Palaniappan K."/>
            <person name="Ivanova N."/>
            <person name="Schaumberg A."/>
            <person name="Pati A."/>
            <person name="Liolios K."/>
            <person name="Nordberg H.P."/>
            <person name="Cantor M.N."/>
            <person name="Hua S.X."/>
            <person name="Woyke T."/>
        </authorList>
    </citation>
    <scope>NUCLEOTIDE SEQUENCE [LARGE SCALE GENOMIC DNA]</scope>
    <source>
        <strain evidence="3">DSM 19437</strain>
    </source>
</reference>
<dbReference type="Gene3D" id="1.20.1640.10">
    <property type="entry name" value="Multidrug efflux transporter AcrB transmembrane domain"/>
    <property type="match status" value="2"/>
</dbReference>
<dbReference type="STRING" id="929713.NIASO_18830"/>
<dbReference type="KEGG" id="nso:NIASO_18830"/>
<organism evidence="2 3">
    <name type="scientific">Niabella soli DSM 19437</name>
    <dbReference type="NCBI Taxonomy" id="929713"/>
    <lineage>
        <taxon>Bacteria</taxon>
        <taxon>Pseudomonadati</taxon>
        <taxon>Bacteroidota</taxon>
        <taxon>Chitinophagia</taxon>
        <taxon>Chitinophagales</taxon>
        <taxon>Chitinophagaceae</taxon>
        <taxon>Niabella</taxon>
    </lineage>
</organism>
<dbReference type="PANTHER" id="PTHR32063:SF33">
    <property type="entry name" value="RND SUPERFAMILY EFFLUX PUMP PERMEASE COMPONENT"/>
    <property type="match status" value="1"/>
</dbReference>
<feature type="transmembrane region" description="Helical" evidence="1">
    <location>
        <begin position="969"/>
        <end position="989"/>
    </location>
</feature>
<dbReference type="PANTHER" id="PTHR32063">
    <property type="match status" value="1"/>
</dbReference>
<dbReference type="Gene3D" id="3.30.70.1440">
    <property type="entry name" value="Multidrug efflux transporter AcrB pore domain"/>
    <property type="match status" value="1"/>
</dbReference>
<feature type="transmembrane region" description="Helical" evidence="1">
    <location>
        <begin position="556"/>
        <end position="577"/>
    </location>
</feature>
<protein>
    <submittedName>
        <fullName evidence="2">Copper transporter</fullName>
    </submittedName>
</protein>
<feature type="transmembrane region" description="Helical" evidence="1">
    <location>
        <begin position="610"/>
        <end position="633"/>
    </location>
</feature>
<dbReference type="HOGENOM" id="CLU_002755_1_2_10"/>
<gene>
    <name evidence="2" type="ORF">NIASO_18830</name>
</gene>
<name>W0F112_9BACT</name>
<feature type="transmembrane region" description="Helical" evidence="1">
    <location>
        <begin position="1118"/>
        <end position="1143"/>
    </location>
</feature>
<feature type="transmembrane region" description="Helical" evidence="1">
    <location>
        <begin position="1195"/>
        <end position="1216"/>
    </location>
</feature>
<sequence length="1229" mass="136498">MSALENFTGKFKEFFLTSWAVKNRTTVYLMILMVSLFGVYKFVTTPKESFPDIVIPNVYISTIYVGNSPKDIENLVTQPIEKQLKGMTGIKVSKITSSSFQDYSMILVEFGSDEKVDVAVQKVKDAIDKAKQDLPTDLTQEPTALEVSMSEMPIMYVNLSGDIDKIRLKEYADKMKDRIEELSQITRVDLVGAPEREFQINVDNAKMQAAGVTFDDISNAVKAENNDISGGLLEVGNMRRNLQLKGQFKTAGDIEQVIVRNNTGNPIYLKNIANIKDTIKETDSYARLDGKTVLTLNIIKRSGENLIETVDAVKAISEDMKKTVFPQNLNVTVTGDQSISTKTSFNDLVNSIVIGFVLVLIILMFFMGLTNAFFVALSVPLSMFVAFVFLPLGELFIGGHITLNFMVLFALLFGLGIIVDDAIVVIENTHRIFTEAKGKLDSQRSAMAAAGEVFVPVLAGTLTTLAPFFPLLFWPGIIGKFMIYLPLMLIFTLAASLIVAFLMNPVFAVDFMNHAENPEHKKKSDVFRSRPFITMVIIGIFFDLIGLAFFKKGSTAFFIGNLSLFLALLTVLYTYFIEDWIHNFQNRALPWIMGHYETLLRWALKGWRPVWLLLGAFGLLVFSFMLFGASAGAGRTKVVFFPSSDPNFIYVYLKLPSGTDVKYTDSITRTLEAKVNQALDQDPLKGKKNHVVESVIANVAVGAADPNSGDRSTRSNLGRIQVSFVEFEKRHGVGTAQYLTKVRQAIKNIPGAEISVEQEKNGPPTDPPINIEVASEQFDNLIPTAVNLKNYLDSLQIPGVEELKMDVDLTSPEVALKVNRERALSEGVSSYQIGMQIRTALFGNEASKIKNGKDEYKIYVRNTELQRKNLTDLLNMNVVFRDMATGKVKSVPISSVVDVDYTNTLGSVQRKNQKRMITLRSNVLESEGYTPTAVNAQIKSAIDNFHPTGEDVTIKQTGEGAQQAETGAFLGNALLIALGLILLILVAQFNSMSKSVIILTEIIFSIIGVLLGFTFTGMAVSVVMTGVGILGLAGIVIKNGILVIEFADELRARGLRTREAVIQAGKTRIIPVLLTAMAAIMALIPLAVGFNINFVTMFSELNPKIFFGGDNVMFWKPLSWTIIFGLAFAFFMTLVMVPSMYLIAERLKRPMRKQYGGKWISFLGIPPFTLIFAYLATVTTMLKPLQKFYGFNKKVMQVAAVLVIPFLILLFIYYIGSFFKWIRKRRSKG</sequence>
<dbReference type="GO" id="GO:0042910">
    <property type="term" value="F:xenobiotic transmembrane transporter activity"/>
    <property type="evidence" value="ECO:0007669"/>
    <property type="project" value="TreeGrafter"/>
</dbReference>
<keyword evidence="1" id="KW-1133">Transmembrane helix</keyword>
<feature type="transmembrane region" description="Helical" evidence="1">
    <location>
        <begin position="996"/>
        <end position="1020"/>
    </location>
</feature>